<accession>A0ABN3L0U5</accession>
<dbReference type="SMART" id="SM00858">
    <property type="entry name" value="SAF"/>
    <property type="match status" value="1"/>
</dbReference>
<dbReference type="InterPro" id="IPR013974">
    <property type="entry name" value="SAF"/>
</dbReference>
<dbReference type="Pfam" id="PF08666">
    <property type="entry name" value="SAF"/>
    <property type="match status" value="1"/>
</dbReference>
<dbReference type="CDD" id="cd11614">
    <property type="entry name" value="SAF_CpaB_FlgA_like"/>
    <property type="match status" value="1"/>
</dbReference>
<gene>
    <name evidence="3" type="ORF">GCM10009858_09120</name>
</gene>
<proteinExistence type="predicted"/>
<dbReference type="Proteomes" id="UP001500730">
    <property type="component" value="Unassembled WGS sequence"/>
</dbReference>
<evidence type="ECO:0000256" key="1">
    <source>
        <dbReference type="SAM" id="MobiDB-lite"/>
    </source>
</evidence>
<feature type="domain" description="SAF" evidence="2">
    <location>
        <begin position="63"/>
        <end position="125"/>
    </location>
</feature>
<dbReference type="EMBL" id="BAAARE010000003">
    <property type="protein sequence ID" value="GAA2473921.1"/>
    <property type="molecule type" value="Genomic_DNA"/>
</dbReference>
<evidence type="ECO:0000313" key="3">
    <source>
        <dbReference type="EMBL" id="GAA2473921.1"/>
    </source>
</evidence>
<comment type="caution">
    <text evidence="3">The sequence shown here is derived from an EMBL/GenBank/DDBJ whole genome shotgun (WGS) entry which is preliminary data.</text>
</comment>
<reference evidence="3 4" key="1">
    <citation type="journal article" date="2019" name="Int. J. Syst. Evol. Microbiol.">
        <title>The Global Catalogue of Microorganisms (GCM) 10K type strain sequencing project: providing services to taxonomists for standard genome sequencing and annotation.</title>
        <authorList>
            <consortium name="The Broad Institute Genomics Platform"/>
            <consortium name="The Broad Institute Genome Sequencing Center for Infectious Disease"/>
            <person name="Wu L."/>
            <person name="Ma J."/>
        </authorList>
    </citation>
    <scope>NUCLEOTIDE SEQUENCE [LARGE SCALE GENOMIC DNA]</scope>
    <source>
        <strain evidence="3 4">JCM 16259</strain>
    </source>
</reference>
<feature type="region of interest" description="Disordered" evidence="1">
    <location>
        <begin position="1"/>
        <end position="29"/>
    </location>
</feature>
<keyword evidence="4" id="KW-1185">Reference proteome</keyword>
<dbReference type="RefSeq" id="WP_344253374.1">
    <property type="nucleotide sequence ID" value="NZ_BAAARE010000003.1"/>
</dbReference>
<evidence type="ECO:0000313" key="4">
    <source>
        <dbReference type="Proteomes" id="UP001500730"/>
    </source>
</evidence>
<protein>
    <recommendedName>
        <fullName evidence="2">SAF domain-containing protein</fullName>
    </recommendedName>
</protein>
<sequence length="226" mass="23076">MAAADAGSRWRRSRGPGAWPDGPRRRRARRTRWRRWAAAGLAALAVLVTLGALRPVPAGGAGVPTVVMLRDVAAGQRIGPDDVAVATRPGGQRPESALTRSDAAVGRIVAAPLAVHDVVTPERLLGPDLLAGQPADRVAISVPVLDAASVGARPGDHIDLYATGTGTRTASDVVVLAVHDAEESTGLGIGAPARVTLSLDPSQAAEVARGLSALAAGQSLVIAIRH</sequence>
<name>A0ABN3L0U5_9MICO</name>
<evidence type="ECO:0000259" key="2">
    <source>
        <dbReference type="SMART" id="SM00858"/>
    </source>
</evidence>
<organism evidence="3 4">
    <name type="scientific">Terrabacter carboxydivorans</name>
    <dbReference type="NCBI Taxonomy" id="619730"/>
    <lineage>
        <taxon>Bacteria</taxon>
        <taxon>Bacillati</taxon>
        <taxon>Actinomycetota</taxon>
        <taxon>Actinomycetes</taxon>
        <taxon>Micrococcales</taxon>
        <taxon>Intrasporangiaceae</taxon>
        <taxon>Terrabacter</taxon>
    </lineage>
</organism>